<dbReference type="HAMAP" id="MF_01214">
    <property type="entry name" value="GfcR"/>
    <property type="match status" value="1"/>
</dbReference>
<dbReference type="SUPFAM" id="SSF53271">
    <property type="entry name" value="PRTase-like"/>
    <property type="match status" value="1"/>
</dbReference>
<keyword evidence="1" id="KW-0804">Transcription</keyword>
<gene>
    <name evidence="4" type="ORF">ASZ90_016610</name>
</gene>
<dbReference type="GO" id="GO:0019856">
    <property type="term" value="P:pyrimidine nucleobase biosynthetic process"/>
    <property type="evidence" value="ECO:0007669"/>
    <property type="project" value="TreeGrafter"/>
</dbReference>
<evidence type="ECO:0000256" key="2">
    <source>
        <dbReference type="ARBA" id="ARBA00023125"/>
    </source>
</evidence>
<evidence type="ECO:0000259" key="3">
    <source>
        <dbReference type="Pfam" id="PF00156"/>
    </source>
</evidence>
<dbReference type="InterPro" id="IPR022854">
    <property type="entry name" value="GfcR-like"/>
</dbReference>
<feature type="domain" description="Phosphoribosyltransferase" evidence="3">
    <location>
        <begin position="94"/>
        <end position="189"/>
    </location>
</feature>
<sequence length="206" mass="22328">MSSLDELIERARMLLSEGHSPGQIADELSLSVETVTWLLTREKTGAIPKDVGIDWTAVSSNGPLLDELAMMMLKRYYTVLSGEERSGTRPEEFPSAVVGIAVSGIPLATLIAVAEDVRLAIYHPAKQSSHDPPVGSVSGNFAAIQGERCIIVDDVITSGNTMHEVVRYIRKQGGNPIGILVIFDKRGIRDVDGVPVCSLFRISRID</sequence>
<dbReference type="Gene3D" id="3.40.50.2020">
    <property type="match status" value="1"/>
</dbReference>
<dbReference type="GO" id="GO:0003677">
    <property type="term" value="F:DNA binding"/>
    <property type="evidence" value="ECO:0007669"/>
    <property type="project" value="UniProtKB-KW"/>
</dbReference>
<dbReference type="PANTHER" id="PTHR19278">
    <property type="entry name" value="OROTATE PHOSPHORIBOSYLTRANSFERASE"/>
    <property type="match status" value="1"/>
</dbReference>
<dbReference type="AlphaFoldDB" id="A0A0W8ENI7"/>
<evidence type="ECO:0000256" key="1">
    <source>
        <dbReference type="ARBA" id="ARBA00023015"/>
    </source>
</evidence>
<dbReference type="PANTHER" id="PTHR19278:SF41">
    <property type="entry name" value="PYRE-LIKE PROTEIN"/>
    <property type="match status" value="1"/>
</dbReference>
<keyword evidence="2" id="KW-0238">DNA-binding</keyword>
<evidence type="ECO:0000313" key="4">
    <source>
        <dbReference type="EMBL" id="KUG09918.1"/>
    </source>
</evidence>
<organism evidence="4">
    <name type="scientific">hydrocarbon metagenome</name>
    <dbReference type="NCBI Taxonomy" id="938273"/>
    <lineage>
        <taxon>unclassified sequences</taxon>
        <taxon>metagenomes</taxon>
        <taxon>ecological metagenomes</taxon>
    </lineage>
</organism>
<comment type="caution">
    <text evidence="4">The sequence shown here is derived from an EMBL/GenBank/DDBJ whole genome shotgun (WGS) entry which is preliminary data.</text>
</comment>
<name>A0A0W8ENI7_9ZZZZ</name>
<proteinExistence type="inferred from homology"/>
<dbReference type="GO" id="GO:0006222">
    <property type="term" value="P:UMP biosynthetic process"/>
    <property type="evidence" value="ECO:0007669"/>
    <property type="project" value="TreeGrafter"/>
</dbReference>
<dbReference type="InterPro" id="IPR000836">
    <property type="entry name" value="PRTase_dom"/>
</dbReference>
<dbReference type="NCBIfam" id="NF002620">
    <property type="entry name" value="PRK02277.1"/>
    <property type="match status" value="1"/>
</dbReference>
<protein>
    <submittedName>
        <fullName evidence="4">Orotate phosphoribosyltransferase</fullName>
        <ecNumber evidence="4">2.4.2.10</ecNumber>
    </submittedName>
</protein>
<dbReference type="GO" id="GO:0004588">
    <property type="term" value="F:orotate phosphoribosyltransferase activity"/>
    <property type="evidence" value="ECO:0007669"/>
    <property type="project" value="UniProtKB-EC"/>
</dbReference>
<dbReference type="CDD" id="cd06223">
    <property type="entry name" value="PRTases_typeI"/>
    <property type="match status" value="1"/>
</dbReference>
<dbReference type="InterPro" id="IPR029057">
    <property type="entry name" value="PRTase-like"/>
</dbReference>
<reference evidence="4" key="1">
    <citation type="journal article" date="2015" name="Proc. Natl. Acad. Sci. U.S.A.">
        <title>Networks of energetic and metabolic interactions define dynamics in microbial communities.</title>
        <authorList>
            <person name="Embree M."/>
            <person name="Liu J.K."/>
            <person name="Al-Bassam M.M."/>
            <person name="Zengler K."/>
        </authorList>
    </citation>
    <scope>NUCLEOTIDE SEQUENCE</scope>
</reference>
<keyword evidence="4" id="KW-0808">Transferase</keyword>
<dbReference type="EC" id="2.4.2.10" evidence="4"/>
<keyword evidence="1" id="KW-0805">Transcription regulation</keyword>
<accession>A0A0W8ENI7</accession>
<dbReference type="EMBL" id="LNQE01001751">
    <property type="protein sequence ID" value="KUG09918.1"/>
    <property type="molecule type" value="Genomic_DNA"/>
</dbReference>
<keyword evidence="4" id="KW-0328">Glycosyltransferase</keyword>
<dbReference type="Pfam" id="PF00156">
    <property type="entry name" value="Pribosyltran"/>
    <property type="match status" value="1"/>
</dbReference>